<name>A0ABS5Y5U5_9CYAN</name>
<evidence type="ECO:0000313" key="3">
    <source>
        <dbReference type="Proteomes" id="UP001196661"/>
    </source>
</evidence>
<evidence type="ECO:0000313" key="2">
    <source>
        <dbReference type="EMBL" id="MBT9313218.1"/>
    </source>
</evidence>
<feature type="domain" description="HTH luxR-type" evidence="1">
    <location>
        <begin position="9"/>
        <end position="69"/>
    </location>
</feature>
<dbReference type="Proteomes" id="UP001196661">
    <property type="component" value="Unassembled WGS sequence"/>
</dbReference>
<comment type="caution">
    <text evidence="2">The sequence shown here is derived from an EMBL/GenBank/DDBJ whole genome shotgun (WGS) entry which is preliminary data.</text>
</comment>
<sequence length="69" mass="7762">MIEQQIPVHHLSVQSLVDVVELVSQGLTNREIALQLHISRDAVTQVLKRMFQKLDVSARTAMVAKLKIS</sequence>
<protein>
    <submittedName>
        <fullName evidence="2">Helix-turn-helix transcriptional regulator</fullName>
    </submittedName>
</protein>
<gene>
    <name evidence="2" type="ORF">IXB28_13455</name>
</gene>
<dbReference type="InterPro" id="IPR016032">
    <property type="entry name" value="Sig_transdc_resp-reg_C-effctor"/>
</dbReference>
<keyword evidence="3" id="KW-1185">Reference proteome</keyword>
<proteinExistence type="predicted"/>
<dbReference type="PROSITE" id="PS50043">
    <property type="entry name" value="HTH_LUXR_2"/>
    <property type="match status" value="1"/>
</dbReference>
<dbReference type="Gene3D" id="1.10.10.10">
    <property type="entry name" value="Winged helix-like DNA-binding domain superfamily/Winged helix DNA-binding domain"/>
    <property type="match status" value="1"/>
</dbReference>
<evidence type="ECO:0000259" key="1">
    <source>
        <dbReference type="PROSITE" id="PS50043"/>
    </source>
</evidence>
<organism evidence="2 3">
    <name type="scientific">Leptothoe kymatousa TAU-MAC 1615</name>
    <dbReference type="NCBI Taxonomy" id="2364775"/>
    <lineage>
        <taxon>Bacteria</taxon>
        <taxon>Bacillati</taxon>
        <taxon>Cyanobacteriota</taxon>
        <taxon>Cyanophyceae</taxon>
        <taxon>Nodosilineales</taxon>
        <taxon>Cymatolegaceae</taxon>
        <taxon>Leptothoe</taxon>
        <taxon>Leptothoe kymatousa</taxon>
    </lineage>
</organism>
<dbReference type="InterPro" id="IPR000792">
    <property type="entry name" value="Tscrpt_reg_LuxR_C"/>
</dbReference>
<dbReference type="SMART" id="SM00421">
    <property type="entry name" value="HTH_LUXR"/>
    <property type="match status" value="1"/>
</dbReference>
<dbReference type="EMBL" id="JADOER010000012">
    <property type="protein sequence ID" value="MBT9313218.1"/>
    <property type="molecule type" value="Genomic_DNA"/>
</dbReference>
<accession>A0ABS5Y5U5</accession>
<dbReference type="Pfam" id="PF00196">
    <property type="entry name" value="GerE"/>
    <property type="match status" value="1"/>
</dbReference>
<dbReference type="SUPFAM" id="SSF46894">
    <property type="entry name" value="C-terminal effector domain of the bipartite response regulators"/>
    <property type="match status" value="1"/>
</dbReference>
<dbReference type="RefSeq" id="WP_215619116.1">
    <property type="nucleotide sequence ID" value="NZ_JADOER010000012.1"/>
</dbReference>
<dbReference type="InterPro" id="IPR036388">
    <property type="entry name" value="WH-like_DNA-bd_sf"/>
</dbReference>
<reference evidence="2 3" key="1">
    <citation type="journal article" date="2021" name="Mar. Drugs">
        <title>Genome Reduction and Secondary Metabolism of the Marine Sponge-Associated Cyanobacterium Leptothoe.</title>
        <authorList>
            <person name="Konstantinou D."/>
            <person name="Popin R.V."/>
            <person name="Fewer D.P."/>
            <person name="Sivonen K."/>
            <person name="Gkelis S."/>
        </authorList>
    </citation>
    <scope>NUCLEOTIDE SEQUENCE [LARGE SCALE GENOMIC DNA]</scope>
    <source>
        <strain evidence="2 3">TAU-MAC 1615</strain>
    </source>
</reference>